<proteinExistence type="predicted"/>
<protein>
    <submittedName>
        <fullName evidence="1">Glycosyltransferase family 1 protein</fullName>
    </submittedName>
</protein>
<evidence type="ECO:0000313" key="2">
    <source>
        <dbReference type="Proteomes" id="UP001521931"/>
    </source>
</evidence>
<dbReference type="RefSeq" id="WP_239264161.1">
    <property type="nucleotide sequence ID" value="NZ_JAKRCV010000026.1"/>
</dbReference>
<evidence type="ECO:0000313" key="1">
    <source>
        <dbReference type="EMBL" id="MCG7322110.1"/>
    </source>
</evidence>
<comment type="caution">
    <text evidence="1">The sequence shown here is derived from an EMBL/GenBank/DDBJ whole genome shotgun (WGS) entry which is preliminary data.</text>
</comment>
<gene>
    <name evidence="1" type="ORF">MHL29_09455</name>
</gene>
<sequence>MKVAVKLGPIGEGPHIDTSGQLVTDSAGTRLVSRLLRLYPEAVVVGPEPRTGPGLQVVTLEDLDPTSTLLVNMEPLDSVACFQVLHRHLDEPRIMNLVWTNPSSFHHPVNFAALGLSFAMFPTYCNSERTAGEVREVVQHWTAPHLASQARIDWANLGVNVERASTRRPTDVPVVLYPAITLERRKRPGLFMDVVRRVARQVPLRAEARLQEQHLTSTAAMDMTRDKWMWVGPLTTRDGYWDALSRTTAFLATAAQESYGLEYVEAMLEGVIGILPDTGWARALVPERYPYLYDSPAVAEQLLLEALRDPEACRRELDACVGGSFTAWIAARHNDDDFEHAFTTRVTEWFGAGAATHEPIVHHRERLA</sequence>
<keyword evidence="2" id="KW-1185">Reference proteome</keyword>
<organism evidence="1 2">
    <name type="scientific">Arsenicicoccus bolidensis</name>
    <dbReference type="NCBI Taxonomy" id="229480"/>
    <lineage>
        <taxon>Bacteria</taxon>
        <taxon>Bacillati</taxon>
        <taxon>Actinomycetota</taxon>
        <taxon>Actinomycetes</taxon>
        <taxon>Micrococcales</taxon>
        <taxon>Intrasporangiaceae</taxon>
        <taxon>Arsenicicoccus</taxon>
    </lineage>
</organism>
<name>A0ABS9Q2K9_9MICO</name>
<dbReference type="EMBL" id="JAKRCV010000026">
    <property type="protein sequence ID" value="MCG7322110.1"/>
    <property type="molecule type" value="Genomic_DNA"/>
</dbReference>
<accession>A0ABS9Q2K9</accession>
<dbReference type="Proteomes" id="UP001521931">
    <property type="component" value="Unassembled WGS sequence"/>
</dbReference>
<reference evidence="1 2" key="1">
    <citation type="submission" date="2022-02" db="EMBL/GenBank/DDBJ databases">
        <title>Uncovering new skin microbiome diversity through culturing and metagenomics.</title>
        <authorList>
            <person name="Conlan S."/>
            <person name="Deming C."/>
            <person name="Nisc Comparative Sequencing Program N."/>
            <person name="Segre J.A."/>
        </authorList>
    </citation>
    <scope>NUCLEOTIDE SEQUENCE [LARGE SCALE GENOMIC DNA]</scope>
    <source>
        <strain evidence="1 2">ACRQZ</strain>
    </source>
</reference>
<dbReference type="SUPFAM" id="SSF53756">
    <property type="entry name" value="UDP-Glycosyltransferase/glycogen phosphorylase"/>
    <property type="match status" value="1"/>
</dbReference>
<dbReference type="Gene3D" id="3.40.50.2000">
    <property type="entry name" value="Glycogen Phosphorylase B"/>
    <property type="match status" value="1"/>
</dbReference>